<comment type="caution">
    <text evidence="2">The sequence shown here is derived from an EMBL/GenBank/DDBJ whole genome shotgun (WGS) entry which is preliminary data.</text>
</comment>
<reference evidence="2" key="1">
    <citation type="submission" date="2020-09" db="EMBL/GenBank/DDBJ databases">
        <authorList>
            <person name="Kikuchi T."/>
        </authorList>
    </citation>
    <scope>NUCLEOTIDE SEQUENCE</scope>
    <source>
        <strain evidence="2">SH1</strain>
    </source>
</reference>
<evidence type="ECO:0000313" key="3">
    <source>
        <dbReference type="Proteomes" id="UP000614601"/>
    </source>
</evidence>
<sequence length="101" mass="11972">MTENYEIINYVQDIEDVDTKLYERYHQKGGPFFNAWSQLYISMFLLVLVISAFFIAGFVLRHILKNKSSKTQKIYEETVGARAENRFLSWKNDLDNILNQK</sequence>
<dbReference type="AlphaFoldDB" id="A0A811K1V0"/>
<dbReference type="Proteomes" id="UP000783686">
    <property type="component" value="Unassembled WGS sequence"/>
</dbReference>
<keyword evidence="3" id="KW-1185">Reference proteome</keyword>
<keyword evidence="1" id="KW-0472">Membrane</keyword>
<protein>
    <submittedName>
        <fullName evidence="2">Uncharacterized protein</fullName>
    </submittedName>
</protein>
<dbReference type="Proteomes" id="UP000614601">
    <property type="component" value="Unassembled WGS sequence"/>
</dbReference>
<dbReference type="EMBL" id="CAJFCW020000002">
    <property type="protein sequence ID" value="CAG9090284.1"/>
    <property type="molecule type" value="Genomic_DNA"/>
</dbReference>
<keyword evidence="1" id="KW-0812">Transmembrane</keyword>
<proteinExistence type="predicted"/>
<feature type="transmembrane region" description="Helical" evidence="1">
    <location>
        <begin position="39"/>
        <end position="60"/>
    </location>
</feature>
<keyword evidence="1" id="KW-1133">Transmembrane helix</keyword>
<gene>
    <name evidence="2" type="ORF">BOKJ2_LOCUS2909</name>
</gene>
<organism evidence="2 3">
    <name type="scientific">Bursaphelenchus okinawaensis</name>
    <dbReference type="NCBI Taxonomy" id="465554"/>
    <lineage>
        <taxon>Eukaryota</taxon>
        <taxon>Metazoa</taxon>
        <taxon>Ecdysozoa</taxon>
        <taxon>Nematoda</taxon>
        <taxon>Chromadorea</taxon>
        <taxon>Rhabditida</taxon>
        <taxon>Tylenchina</taxon>
        <taxon>Tylenchomorpha</taxon>
        <taxon>Aphelenchoidea</taxon>
        <taxon>Aphelenchoididae</taxon>
        <taxon>Bursaphelenchus</taxon>
    </lineage>
</organism>
<evidence type="ECO:0000313" key="2">
    <source>
        <dbReference type="EMBL" id="CAD5209881.1"/>
    </source>
</evidence>
<accession>A0A811K1V0</accession>
<dbReference type="EMBL" id="CAJFDH010000002">
    <property type="protein sequence ID" value="CAD5209881.1"/>
    <property type="molecule type" value="Genomic_DNA"/>
</dbReference>
<evidence type="ECO:0000256" key="1">
    <source>
        <dbReference type="SAM" id="Phobius"/>
    </source>
</evidence>
<name>A0A811K1V0_9BILA</name>